<evidence type="ECO:0000259" key="4">
    <source>
        <dbReference type="Pfam" id="PF06422"/>
    </source>
</evidence>
<dbReference type="GO" id="GO:0016887">
    <property type="term" value="F:ATP hydrolysis activity"/>
    <property type="evidence" value="ECO:0007669"/>
    <property type="project" value="InterPro"/>
</dbReference>
<keyword evidence="2" id="KW-0812">Transmembrane</keyword>
<dbReference type="OrthoDB" id="66620at2759"/>
<evidence type="ECO:0000313" key="6">
    <source>
        <dbReference type="Proteomes" id="UP000037069"/>
    </source>
</evidence>
<comment type="caution">
    <text evidence="5">The sequence shown here is derived from an EMBL/GenBank/DDBJ whole genome shotgun (WGS) entry which is preliminary data.</text>
</comment>
<evidence type="ECO:0008006" key="7">
    <source>
        <dbReference type="Google" id="ProtNLM"/>
    </source>
</evidence>
<dbReference type="Proteomes" id="UP000037069">
    <property type="component" value="Unassembled WGS sequence"/>
</dbReference>
<feature type="non-terminal residue" evidence="5">
    <location>
        <position position="356"/>
    </location>
</feature>
<dbReference type="GO" id="GO:0042626">
    <property type="term" value="F:ATPase-coupled transmembrane transporter activity"/>
    <property type="evidence" value="ECO:0007669"/>
    <property type="project" value="InterPro"/>
</dbReference>
<keyword evidence="1" id="KW-0813">Transport</keyword>
<dbReference type="InterPro" id="IPR010929">
    <property type="entry name" value="PDR_CDR_ABC"/>
</dbReference>
<dbReference type="Pfam" id="PF06422">
    <property type="entry name" value="PDR_CDR"/>
    <property type="match status" value="1"/>
</dbReference>
<sequence length="356" mass="39610">MWTAGGPWVDPLAYAFEGLITNEFHNRVYECSSYIPYSPDQAIDNNFICNAGGAISGQTTVLGDDYILNNFDYKFSHQWRNWGVEVGFTAFFLFTYMLMIYLNPGERTKGEVLVYPRQVVKKLAKAYKSKQADDLESGAGETASVKAADDLANMDFEDIEKKQNERAKNLIEASEDVFYWKDVCYEVQIKSETRRLLSYVDGWVKPGTLTALMGASGAGKTTLLDTLANRITMGVVTGSMFVNGVPRDDSFQRTTGYAMQQDLHLSTSTVREALTFSALLRQPASVPREEKLAYVDNVLEILEMTAYADAVVGVPGKGLNVEQRKRLTIGVELAAKPKLLLFLDEPTSGLDSQTAW</sequence>
<reference evidence="5 6" key="1">
    <citation type="journal article" date="2015" name="Nat. Commun.">
        <title>Lucilia cuprina genome unlocks parasitic fly biology to underpin future interventions.</title>
        <authorList>
            <person name="Anstead C.A."/>
            <person name="Korhonen P.K."/>
            <person name="Young N.D."/>
            <person name="Hall R.S."/>
            <person name="Jex A.R."/>
            <person name="Murali S.C."/>
            <person name="Hughes D.S."/>
            <person name="Lee S.F."/>
            <person name="Perry T."/>
            <person name="Stroehlein A.J."/>
            <person name="Ansell B.R."/>
            <person name="Breugelmans B."/>
            <person name="Hofmann A."/>
            <person name="Qu J."/>
            <person name="Dugan S."/>
            <person name="Lee S.L."/>
            <person name="Chao H."/>
            <person name="Dinh H."/>
            <person name="Han Y."/>
            <person name="Doddapaneni H.V."/>
            <person name="Worley K.C."/>
            <person name="Muzny D.M."/>
            <person name="Ioannidis P."/>
            <person name="Waterhouse R.M."/>
            <person name="Zdobnov E.M."/>
            <person name="James P.J."/>
            <person name="Bagnall N.H."/>
            <person name="Kotze A.C."/>
            <person name="Gibbs R.A."/>
            <person name="Richards S."/>
            <person name="Batterham P."/>
            <person name="Gasser R.B."/>
        </authorList>
    </citation>
    <scope>NUCLEOTIDE SEQUENCE [LARGE SCALE GENOMIC DNA]</scope>
    <source>
        <strain evidence="5 6">LS</strain>
        <tissue evidence="5">Full body</tissue>
    </source>
</reference>
<dbReference type="Gene3D" id="3.40.50.300">
    <property type="entry name" value="P-loop containing nucleotide triphosphate hydrolases"/>
    <property type="match status" value="1"/>
</dbReference>
<feature type="domain" description="ABC transporter" evidence="3">
    <location>
        <begin position="201"/>
        <end position="348"/>
    </location>
</feature>
<dbReference type="PANTHER" id="PTHR19241">
    <property type="entry name" value="ATP-BINDING CASSETTE TRANSPORTER"/>
    <property type="match status" value="1"/>
</dbReference>
<keyword evidence="2" id="KW-1133">Transmembrane helix</keyword>
<name>A0A0L0C9M6_LUCCU</name>
<keyword evidence="6" id="KW-1185">Reference proteome</keyword>
<keyword evidence="2" id="KW-0472">Membrane</keyword>
<feature type="domain" description="CDR ABC transporter" evidence="4">
    <location>
        <begin position="36"/>
        <end position="122"/>
    </location>
</feature>
<dbReference type="InterPro" id="IPR027417">
    <property type="entry name" value="P-loop_NTPase"/>
</dbReference>
<dbReference type="EMBL" id="JRES01000732">
    <property type="protein sequence ID" value="KNC28910.1"/>
    <property type="molecule type" value="Genomic_DNA"/>
</dbReference>
<proteinExistence type="predicted"/>
<feature type="transmembrane region" description="Helical" evidence="2">
    <location>
        <begin position="82"/>
        <end position="102"/>
    </location>
</feature>
<evidence type="ECO:0000256" key="2">
    <source>
        <dbReference type="SAM" id="Phobius"/>
    </source>
</evidence>
<dbReference type="STRING" id="7375.A0A0L0C9M6"/>
<dbReference type="AlphaFoldDB" id="A0A0L0C9M6"/>
<organism evidence="5 6">
    <name type="scientific">Lucilia cuprina</name>
    <name type="common">Green bottle fly</name>
    <name type="synonym">Australian sheep blowfly</name>
    <dbReference type="NCBI Taxonomy" id="7375"/>
    <lineage>
        <taxon>Eukaryota</taxon>
        <taxon>Metazoa</taxon>
        <taxon>Ecdysozoa</taxon>
        <taxon>Arthropoda</taxon>
        <taxon>Hexapoda</taxon>
        <taxon>Insecta</taxon>
        <taxon>Pterygota</taxon>
        <taxon>Neoptera</taxon>
        <taxon>Endopterygota</taxon>
        <taxon>Diptera</taxon>
        <taxon>Brachycera</taxon>
        <taxon>Muscomorpha</taxon>
        <taxon>Oestroidea</taxon>
        <taxon>Calliphoridae</taxon>
        <taxon>Luciliinae</taxon>
        <taxon>Lucilia</taxon>
    </lineage>
</organism>
<evidence type="ECO:0000256" key="1">
    <source>
        <dbReference type="ARBA" id="ARBA00022448"/>
    </source>
</evidence>
<dbReference type="GO" id="GO:0016020">
    <property type="term" value="C:membrane"/>
    <property type="evidence" value="ECO:0007669"/>
    <property type="project" value="InterPro"/>
</dbReference>
<accession>A0A0L0C9M6</accession>
<dbReference type="InterPro" id="IPR003439">
    <property type="entry name" value="ABC_transporter-like_ATP-bd"/>
</dbReference>
<gene>
    <name evidence="5" type="ORF">FF38_14545</name>
</gene>
<dbReference type="SUPFAM" id="SSF52540">
    <property type="entry name" value="P-loop containing nucleoside triphosphate hydrolases"/>
    <property type="match status" value="1"/>
</dbReference>
<evidence type="ECO:0000313" key="5">
    <source>
        <dbReference type="EMBL" id="KNC28910.1"/>
    </source>
</evidence>
<evidence type="ECO:0000259" key="3">
    <source>
        <dbReference type="Pfam" id="PF00005"/>
    </source>
</evidence>
<dbReference type="Pfam" id="PF00005">
    <property type="entry name" value="ABC_tran"/>
    <property type="match status" value="1"/>
</dbReference>
<dbReference type="GO" id="GO:0005524">
    <property type="term" value="F:ATP binding"/>
    <property type="evidence" value="ECO:0007669"/>
    <property type="project" value="InterPro"/>
</dbReference>
<protein>
    <recommendedName>
        <fullName evidence="7">ABC transporter domain-containing protein</fullName>
    </recommendedName>
</protein>